<reference evidence="1 2" key="1">
    <citation type="submission" date="2016-10" db="EMBL/GenBank/DDBJ databases">
        <authorList>
            <person name="de Groot N.N."/>
        </authorList>
    </citation>
    <scope>NUCLEOTIDE SEQUENCE [LARGE SCALE GENOMIC DNA]</scope>
    <source>
        <strain evidence="1 2">IPL20</strain>
    </source>
</reference>
<proteinExistence type="predicted"/>
<sequence length="67" mass="7217">MAVAVVVGHHYIAVRHADRRQGGNEAVAKQERQNEVLAGGAEDGACGEYLASPSLSTGEVTRDRWIR</sequence>
<name>A0A1I7MYI5_9HYPH</name>
<dbReference type="AlphaFoldDB" id="A0A1I7MYI5"/>
<dbReference type="Proteomes" id="UP000199074">
    <property type="component" value="Unassembled WGS sequence"/>
</dbReference>
<accession>A0A1I7MYI5</accession>
<keyword evidence="2" id="KW-1185">Reference proteome</keyword>
<protein>
    <submittedName>
        <fullName evidence="1">Uncharacterized protein</fullName>
    </submittedName>
</protein>
<dbReference type="EMBL" id="FPCK01000001">
    <property type="protein sequence ID" value="SFV27464.1"/>
    <property type="molecule type" value="Genomic_DNA"/>
</dbReference>
<evidence type="ECO:0000313" key="1">
    <source>
        <dbReference type="EMBL" id="SFV27464.1"/>
    </source>
</evidence>
<evidence type="ECO:0000313" key="2">
    <source>
        <dbReference type="Proteomes" id="UP000199074"/>
    </source>
</evidence>
<organism evidence="1 2">
    <name type="scientific">Devosia crocina</name>
    <dbReference type="NCBI Taxonomy" id="429728"/>
    <lineage>
        <taxon>Bacteria</taxon>
        <taxon>Pseudomonadati</taxon>
        <taxon>Pseudomonadota</taxon>
        <taxon>Alphaproteobacteria</taxon>
        <taxon>Hyphomicrobiales</taxon>
        <taxon>Devosiaceae</taxon>
        <taxon>Devosia</taxon>
    </lineage>
</organism>
<gene>
    <name evidence="1" type="ORF">SAMN05216456_0285</name>
</gene>